<dbReference type="RefSeq" id="WP_132872851.1">
    <property type="nucleotide sequence ID" value="NZ_JBLJBI010000034.1"/>
</dbReference>
<dbReference type="Gene3D" id="3.40.50.11890">
    <property type="match status" value="1"/>
</dbReference>
<gene>
    <name evidence="2" type="ORF">C8D98_1180</name>
</gene>
<accession>A0A4R1KDG7</accession>
<name>A0A4R1KDG7_9BACT</name>
<proteinExistence type="inferred from homology"/>
<dbReference type="Proteomes" id="UP000294614">
    <property type="component" value="Unassembled WGS sequence"/>
</dbReference>
<evidence type="ECO:0000313" key="2">
    <source>
        <dbReference type="EMBL" id="TCK62646.1"/>
    </source>
</evidence>
<evidence type="ECO:0000256" key="1">
    <source>
        <dbReference type="ARBA" id="ARBA00005806"/>
    </source>
</evidence>
<dbReference type="PANTHER" id="PTHR30548:SF3">
    <property type="entry name" value="2-HYDROXYACYL-COA DEHYDRATASE"/>
    <property type="match status" value="1"/>
</dbReference>
<dbReference type="Gene3D" id="3.40.50.11900">
    <property type="match status" value="1"/>
</dbReference>
<evidence type="ECO:0000313" key="3">
    <source>
        <dbReference type="Proteomes" id="UP000294614"/>
    </source>
</evidence>
<sequence length="329" mass="37566">MSRVGFTTTIPVEIILAAGKTPVDLNNIFITDKDPVKMAEMAEDEGLPRNLCAWIKGIYTAVKTADIDEVVAVTQGDCSNSHALAELFIEAGIKVHSFSYPFEKETRYTQLKTEMERFAASMGTTLKSAVEYSKYTDPVREKLRRLDRMTVEGQVSGFENHLWLVTSTDFNTNLITYDKDLDDFLAMTESRFAEAEGLRIGFIGVPTIFSDIYQFLEEKGAKVVYNEIQRQFAIPSDHEDYVQRYADYTYPYDVFGRLEDIQQAVDERKLDGIIHYVQSFCYRQMQDIIIRKNIKCPILTIEGDAPAGIDARTKIRIESFLEMLSARKK</sequence>
<dbReference type="EMBL" id="SMGG01000003">
    <property type="protein sequence ID" value="TCK62646.1"/>
    <property type="molecule type" value="Genomic_DNA"/>
</dbReference>
<comment type="similarity">
    <text evidence="1">Belongs to the FldB/FldC dehydratase alpha/beta subunit family.</text>
</comment>
<dbReference type="InterPro" id="IPR010327">
    <property type="entry name" value="FldB/FldC_alpha/beta"/>
</dbReference>
<reference evidence="2 3" key="1">
    <citation type="submission" date="2019-03" db="EMBL/GenBank/DDBJ databases">
        <title>Genomic Encyclopedia of Type Strains, Phase IV (KMG-IV): sequencing the most valuable type-strain genomes for metagenomic binning, comparative biology and taxonomic classification.</title>
        <authorList>
            <person name="Goeker M."/>
        </authorList>
    </citation>
    <scope>NUCLEOTIDE SEQUENCE [LARGE SCALE GENOMIC DNA]</scope>
    <source>
        <strain evidence="2 3">DSM 24984</strain>
    </source>
</reference>
<organism evidence="2 3">
    <name type="scientific">Seleniivibrio woodruffii</name>
    <dbReference type="NCBI Taxonomy" id="1078050"/>
    <lineage>
        <taxon>Bacteria</taxon>
        <taxon>Pseudomonadati</taxon>
        <taxon>Deferribacterota</taxon>
        <taxon>Deferribacteres</taxon>
        <taxon>Deferribacterales</taxon>
        <taxon>Geovibrionaceae</taxon>
        <taxon>Seleniivibrio</taxon>
    </lineage>
</organism>
<dbReference type="Pfam" id="PF06050">
    <property type="entry name" value="HGD-D"/>
    <property type="match status" value="1"/>
</dbReference>
<dbReference type="OrthoDB" id="9810278at2"/>
<dbReference type="AlphaFoldDB" id="A0A4R1KDG7"/>
<comment type="caution">
    <text evidence="2">The sequence shown here is derived from an EMBL/GenBank/DDBJ whole genome shotgun (WGS) entry which is preliminary data.</text>
</comment>
<keyword evidence="3" id="KW-1185">Reference proteome</keyword>
<dbReference type="PANTHER" id="PTHR30548">
    <property type="entry name" value="2-HYDROXYGLUTARYL-COA DEHYDRATASE, D-COMPONENT-RELATED"/>
    <property type="match status" value="1"/>
</dbReference>
<protein>
    <submittedName>
        <fullName evidence="2">Benzoyl-CoA reductase/2-hydroxyglutaryl-CoA dehydratase subunit BcrC/BadD/HgdB</fullName>
    </submittedName>
</protein>